<dbReference type="HOGENOM" id="CLU_2344383_0_0_3"/>
<dbReference type="KEGG" id="pmt:PMT_0934"/>
<evidence type="ECO:0000313" key="2">
    <source>
        <dbReference type="Proteomes" id="UP000001423"/>
    </source>
</evidence>
<name>Q7V728_PROMM</name>
<sequence>MVLGCTDRGVEQYGDTPHKVCRWALLDEDAPFLCACDQCLKQGQRSSGALPIICVDQSGKLRFHDWVLVCEGLAQPVPLLVGSGEDFSAKLVGPSPP</sequence>
<keyword evidence="2" id="KW-1185">Reference proteome</keyword>
<proteinExistence type="predicted"/>
<dbReference type="AlphaFoldDB" id="Q7V728"/>
<protein>
    <submittedName>
        <fullName evidence="1">Uncharacterized protein</fullName>
    </submittedName>
</protein>
<dbReference type="Proteomes" id="UP000001423">
    <property type="component" value="Chromosome"/>
</dbReference>
<dbReference type="EMBL" id="BX548175">
    <property type="protein sequence ID" value="CAE21109.1"/>
    <property type="molecule type" value="Genomic_DNA"/>
</dbReference>
<organism evidence="1 2">
    <name type="scientific">Prochlorococcus marinus (strain MIT 9313)</name>
    <dbReference type="NCBI Taxonomy" id="74547"/>
    <lineage>
        <taxon>Bacteria</taxon>
        <taxon>Bacillati</taxon>
        <taxon>Cyanobacteriota</taxon>
        <taxon>Cyanophyceae</taxon>
        <taxon>Synechococcales</taxon>
        <taxon>Prochlorococcaceae</taxon>
        <taxon>Prochlorococcus</taxon>
    </lineage>
</organism>
<dbReference type="RefSeq" id="WP_011130311.1">
    <property type="nucleotide sequence ID" value="NC_005071.1"/>
</dbReference>
<reference evidence="1 2" key="1">
    <citation type="journal article" date="2003" name="Nature">
        <title>Genome divergence in two Prochlorococcus ecotypes reflects oceanic niche differentiation.</title>
        <authorList>
            <person name="Rocap G."/>
            <person name="Larimer F.W."/>
            <person name="Lamerdin J.E."/>
            <person name="Malfatti S."/>
            <person name="Chain P."/>
            <person name="Ahlgren N.A."/>
            <person name="Arellano A."/>
            <person name="Coleman M."/>
            <person name="Hauser L."/>
            <person name="Hess W.R."/>
            <person name="Johnson Z.I."/>
            <person name="Land M.L."/>
            <person name="Lindell D."/>
            <person name="Post A.F."/>
            <person name="Regala W."/>
            <person name="Shah M."/>
            <person name="Shaw S.L."/>
            <person name="Steglich C."/>
            <person name="Sullivan M.B."/>
            <person name="Ting C.S."/>
            <person name="Tolonen A."/>
            <person name="Webb E.A."/>
            <person name="Zinser E.R."/>
            <person name="Chisholm S.W."/>
        </authorList>
    </citation>
    <scope>NUCLEOTIDE SEQUENCE [LARGE SCALE GENOMIC DNA]</scope>
    <source>
        <strain evidence="2">MIT 9313</strain>
    </source>
</reference>
<gene>
    <name evidence="1" type="ordered locus">PMT_0934</name>
</gene>
<accession>Q7V728</accession>
<evidence type="ECO:0000313" key="1">
    <source>
        <dbReference type="EMBL" id="CAE21109.1"/>
    </source>
</evidence>